<dbReference type="NCBIfam" id="TIGR01901">
    <property type="entry name" value="adhes_NPXG"/>
    <property type="match status" value="1"/>
</dbReference>
<dbReference type="InterPro" id="IPR011050">
    <property type="entry name" value="Pectin_lyase_fold/virulence"/>
</dbReference>
<dbReference type="Pfam" id="PF05860">
    <property type="entry name" value="TPS"/>
    <property type="match status" value="1"/>
</dbReference>
<sequence length="294" mass="30756">MLMVVAEITRSHRAGPAHSSRVIRHNDVRLAARLSPLTWGVFLALAWVNPASAGIVADASAPGRQQPHIVSSANGTPQVNIQSPSAGGVSNNLYSQFDVDKRGVILNNSHQNTPTHIAGMVAANPNLARGEATVILNQVNSRNLSQLNGYIEVAGQKAQIVIANPAGISCDGCGFINANRATLTTGTPQLHRGTLTGYRVNGGNITITGQGLDSREQDYTHIIARSVQVNAEVRAKSLSITTGRNQVDTVHQTITALADEGSEKPVMALDVSALGGNVCGENPPDGDRDGSGCP</sequence>
<evidence type="ECO:0000313" key="2">
    <source>
        <dbReference type="EMBL" id="WFN97246.1"/>
    </source>
</evidence>
<dbReference type="InterPro" id="IPR012334">
    <property type="entry name" value="Pectin_lyas_fold"/>
</dbReference>
<gene>
    <name evidence="2" type="ORF">MAY91_03935</name>
</gene>
<proteinExistence type="predicted"/>
<accession>A0ABY8GIE6</accession>
<evidence type="ECO:0000259" key="1">
    <source>
        <dbReference type="SMART" id="SM00912"/>
    </source>
</evidence>
<dbReference type="InterPro" id="IPR008638">
    <property type="entry name" value="FhaB/CdiA-like_TPS"/>
</dbReference>
<organism evidence="2 3">
    <name type="scientific">Edwardsiella ictaluri</name>
    <dbReference type="NCBI Taxonomy" id="67780"/>
    <lineage>
        <taxon>Bacteria</taxon>
        <taxon>Pseudomonadati</taxon>
        <taxon>Pseudomonadota</taxon>
        <taxon>Gammaproteobacteria</taxon>
        <taxon>Enterobacterales</taxon>
        <taxon>Hafniaceae</taxon>
        <taxon>Edwardsiella</taxon>
    </lineage>
</organism>
<dbReference type="SUPFAM" id="SSF51126">
    <property type="entry name" value="Pectin lyase-like"/>
    <property type="match status" value="1"/>
</dbReference>
<reference evidence="2 3" key="1">
    <citation type="submission" date="2022-02" db="EMBL/GenBank/DDBJ databases">
        <title>Phenotypic, genotypic and serological characterization of Edwardsiella ictaluri from catfish and ornamental fish species.</title>
        <authorList>
            <person name="Rose D."/>
            <person name="Tekedar H.C."/>
            <person name="Waldbieser G.C."/>
            <person name="Aarattuthodi S."/>
            <person name="Griffin M.J."/>
        </authorList>
    </citation>
    <scope>NUCLEOTIDE SEQUENCE [LARGE SCALE GENOMIC DNA]</scope>
    <source>
        <strain evidence="2 3">13 TAL-140 K3</strain>
    </source>
</reference>
<dbReference type="SMART" id="SM00912">
    <property type="entry name" value="Haemagg_act"/>
    <property type="match status" value="1"/>
</dbReference>
<keyword evidence="3" id="KW-1185">Reference proteome</keyword>
<dbReference type="Proteomes" id="UP001222680">
    <property type="component" value="Chromosome"/>
</dbReference>
<dbReference type="Gene3D" id="2.160.20.10">
    <property type="entry name" value="Single-stranded right-handed beta-helix, Pectin lyase-like"/>
    <property type="match status" value="1"/>
</dbReference>
<name>A0ABY8GIE6_EDWIC</name>
<dbReference type="EMBL" id="CP092014">
    <property type="protein sequence ID" value="WFN97246.1"/>
    <property type="molecule type" value="Genomic_DNA"/>
</dbReference>
<feature type="domain" description="Filamentous haemagglutinin FhaB/tRNA nuclease CdiA-like TPS" evidence="1">
    <location>
        <begin position="73"/>
        <end position="193"/>
    </location>
</feature>
<protein>
    <submittedName>
        <fullName evidence="2">Filamentous hemagglutinin N-terminal domain-containing protein</fullName>
    </submittedName>
</protein>
<evidence type="ECO:0000313" key="3">
    <source>
        <dbReference type="Proteomes" id="UP001222680"/>
    </source>
</evidence>